<gene>
    <name evidence="1" type="ORF">DFR87_11710</name>
</gene>
<sequence>MNLKISWISVPSEVLPHDNSDSEGDMDAVSSAIADALIQSMPSEIIDLDPVKLNIASLLSSRLIEGIPLNLQEKRWGGKYYSGDLSASLGETMAFALLERKFDVKFVDVIPLRQVKYLGYSPDAIIEIERYPKLLEFVGGKGLLILNARGSYKWSRSWLVRNLRRDLVQVEKMRYPDNFGLLTYFYRDNEWKMMVVTIKP</sequence>
<keyword evidence="2" id="KW-1185">Reference proteome</keyword>
<dbReference type="GeneID" id="36836018"/>
<dbReference type="AlphaFoldDB" id="A0A2U9IW54"/>
<dbReference type="Proteomes" id="UP000247586">
    <property type="component" value="Chromosome"/>
</dbReference>
<reference evidence="2" key="3">
    <citation type="submission" date="2020-03" db="EMBL/GenBank/DDBJ databases">
        <title>Sequencing and Assembly of Multiple Reported Metal-Biooxidizing Members of the Extremely Thermoacidophilic Archaeal Family Sulfolobaceae.</title>
        <authorList>
            <person name="Counts J.A."/>
            <person name="Kelly R.M."/>
        </authorList>
    </citation>
    <scope>NUCLEOTIDE SEQUENCE [LARGE SCALE GENOMIC DNA]</scope>
    <source>
        <strain evidence="2">HO1-1</strain>
    </source>
</reference>
<name>A0A2U9IW54_9CREN</name>
<dbReference type="OrthoDB" id="33740at2157"/>
<proteinExistence type="predicted"/>
<evidence type="ECO:0000313" key="1">
    <source>
        <dbReference type="EMBL" id="AWS00235.1"/>
    </source>
</evidence>
<evidence type="ECO:0000313" key="2">
    <source>
        <dbReference type="Proteomes" id="UP000247586"/>
    </source>
</evidence>
<accession>A0A2U9IW54</accession>
<reference evidence="2" key="2">
    <citation type="submission" date="2020-03" db="EMBL/GenBank/DDBJ databases">
        <title>Complete Genome Sequences of Extremely Thermoacidophilic, Metal-Mobilizing Type-Strain Members of the Archaeal Family Sulfolobaceae: Acidianus brierleyi DSM-1651T, Acidianus sulfidivorans DSM-18786T, Metallosphaera hakonensis DSM-7519T, and Metallosphaera prunae DSM-10039T.</title>
        <authorList>
            <person name="Counts J.A."/>
            <person name="Kelly R.M."/>
        </authorList>
    </citation>
    <scope>NUCLEOTIDE SEQUENCE [LARGE SCALE GENOMIC DNA]</scope>
    <source>
        <strain evidence="2">HO1-1</strain>
    </source>
</reference>
<protein>
    <submittedName>
        <fullName evidence="1">Uncharacterized protein</fullName>
    </submittedName>
</protein>
<dbReference type="EMBL" id="CP029287">
    <property type="protein sequence ID" value="AWS00235.1"/>
    <property type="molecule type" value="Genomic_DNA"/>
</dbReference>
<dbReference type="RefSeq" id="WP_110369575.1">
    <property type="nucleotide sequence ID" value="NZ_CP029287.2"/>
</dbReference>
<dbReference type="KEGG" id="mhk:DFR87_11710"/>
<reference evidence="1 2" key="1">
    <citation type="submission" date="2018-05" db="EMBL/GenBank/DDBJ databases">
        <title>Complete Genome Sequences of Extremely Thermoacidophilic, Metal-Mobilizing Type-Strain Members of the Archaeal Family Sulfolobaceae: Acidianus brierleyi DSM-1651T, Acidianus sulfidivorans DSM-18786T, Metallosphaera hakonensis DSM-7519T, and Metallosphaera prunae DSM-10039T.</title>
        <authorList>
            <person name="Counts J.A."/>
            <person name="Kelly R.M."/>
        </authorList>
    </citation>
    <scope>NUCLEOTIDE SEQUENCE [LARGE SCALE GENOMIC DNA]</scope>
    <source>
        <strain evidence="1 2">HO1-1</strain>
    </source>
</reference>
<organism evidence="1 2">
    <name type="scientific">Metallosphaera hakonensis JCM 8857 = DSM 7519</name>
    <dbReference type="NCBI Taxonomy" id="1293036"/>
    <lineage>
        <taxon>Archaea</taxon>
        <taxon>Thermoproteota</taxon>
        <taxon>Thermoprotei</taxon>
        <taxon>Sulfolobales</taxon>
        <taxon>Sulfolobaceae</taxon>
        <taxon>Metallosphaera</taxon>
    </lineage>
</organism>